<name>A0A8D8T5D6_9HEMI</name>
<protein>
    <submittedName>
        <fullName evidence="1">Uncharacterized protein</fullName>
    </submittedName>
</protein>
<sequence length="118" mass="13607">MCHLFLYFQVSYLFYHQNKFPVTAFCQFFEDDNEQELHIDSDSDDNIENDEDKEYENISVYHQKRMRPTLSETPAVTPTPKQMRVPLPNLALVCDRAGVSDRSAAIIASSVLQDFGIV</sequence>
<reference evidence="1" key="1">
    <citation type="submission" date="2021-05" db="EMBL/GenBank/DDBJ databases">
        <authorList>
            <person name="Alioto T."/>
            <person name="Alioto T."/>
            <person name="Gomez Garrido J."/>
        </authorList>
    </citation>
    <scope>NUCLEOTIDE SEQUENCE</scope>
</reference>
<proteinExistence type="predicted"/>
<dbReference type="EMBL" id="HBUF01256790">
    <property type="protein sequence ID" value="CAG6681759.1"/>
    <property type="molecule type" value="Transcribed_RNA"/>
</dbReference>
<accession>A0A8D8T5D6</accession>
<organism evidence="1">
    <name type="scientific">Cacopsylla melanoneura</name>
    <dbReference type="NCBI Taxonomy" id="428564"/>
    <lineage>
        <taxon>Eukaryota</taxon>
        <taxon>Metazoa</taxon>
        <taxon>Ecdysozoa</taxon>
        <taxon>Arthropoda</taxon>
        <taxon>Hexapoda</taxon>
        <taxon>Insecta</taxon>
        <taxon>Pterygota</taxon>
        <taxon>Neoptera</taxon>
        <taxon>Paraneoptera</taxon>
        <taxon>Hemiptera</taxon>
        <taxon>Sternorrhyncha</taxon>
        <taxon>Psylloidea</taxon>
        <taxon>Psyllidae</taxon>
        <taxon>Psyllinae</taxon>
        <taxon>Cacopsylla</taxon>
    </lineage>
</organism>
<evidence type="ECO:0000313" key="1">
    <source>
        <dbReference type="EMBL" id="CAG6681759.1"/>
    </source>
</evidence>
<dbReference type="AlphaFoldDB" id="A0A8D8T5D6"/>